<dbReference type="InterPro" id="IPR006458">
    <property type="entry name" value="Ovate_C"/>
</dbReference>
<dbReference type="InterPro" id="IPR038933">
    <property type="entry name" value="Ovate"/>
</dbReference>
<dbReference type="PROSITE" id="PS51754">
    <property type="entry name" value="OVATE"/>
    <property type="match status" value="1"/>
</dbReference>
<proteinExistence type="predicted"/>
<dbReference type="GO" id="GO:0005634">
    <property type="term" value="C:nucleus"/>
    <property type="evidence" value="ECO:0007669"/>
    <property type="project" value="UniProtKB-SubCell"/>
</dbReference>
<sequence>MQNFMGRWQRHKTLAELRTKTKSSCGALCCRCCSGLSSRLSVSSSSSASSYDIVSSGTEPLQTLSSLAHVMVQERLSRMIDEERRRVGDGGRRWRRQGQGCIGAGKVIILVAMDKSSYEPRRDFKDSMMEVITSKGLEEPKELRSLLNCYISMNPREQRQAILEAFHEVCTAMFSCRW</sequence>
<evidence type="ECO:0000313" key="9">
    <source>
        <dbReference type="Proteomes" id="UP000829196"/>
    </source>
</evidence>
<evidence type="ECO:0000256" key="5">
    <source>
        <dbReference type="ARBA" id="ARBA00023242"/>
    </source>
</evidence>
<evidence type="ECO:0000313" key="8">
    <source>
        <dbReference type="EMBL" id="KAI0504530.1"/>
    </source>
</evidence>
<dbReference type="PANTHER" id="PTHR33057">
    <property type="entry name" value="TRANSCRIPTION REPRESSOR OFP7-RELATED"/>
    <property type="match status" value="1"/>
</dbReference>
<evidence type="ECO:0000256" key="1">
    <source>
        <dbReference type="ARBA" id="ARBA00004123"/>
    </source>
</evidence>
<reference evidence="8" key="1">
    <citation type="journal article" date="2022" name="Front. Genet.">
        <title>Chromosome-Scale Assembly of the Dendrobium nobile Genome Provides Insights Into the Molecular Mechanism of the Biosynthesis of the Medicinal Active Ingredient of Dendrobium.</title>
        <authorList>
            <person name="Xu Q."/>
            <person name="Niu S.-C."/>
            <person name="Li K.-L."/>
            <person name="Zheng P.-J."/>
            <person name="Zhang X.-J."/>
            <person name="Jia Y."/>
            <person name="Liu Y."/>
            <person name="Niu Y.-X."/>
            <person name="Yu L.-H."/>
            <person name="Chen D.-F."/>
            <person name="Zhang G.-Q."/>
        </authorList>
    </citation>
    <scope>NUCLEOTIDE SEQUENCE</scope>
    <source>
        <tissue evidence="8">Leaf</tissue>
    </source>
</reference>
<keyword evidence="3 6" id="KW-0805">Transcription regulation</keyword>
<dbReference type="EMBL" id="JAGYWB010000011">
    <property type="protein sequence ID" value="KAI0504530.1"/>
    <property type="molecule type" value="Genomic_DNA"/>
</dbReference>
<accession>A0A8T3B4X0</accession>
<dbReference type="PANTHER" id="PTHR33057:SF114">
    <property type="entry name" value="TRANSCRIPTION REPRESSOR-RELATED"/>
    <property type="match status" value="1"/>
</dbReference>
<dbReference type="AlphaFoldDB" id="A0A8T3B4X0"/>
<evidence type="ECO:0000256" key="4">
    <source>
        <dbReference type="ARBA" id="ARBA00023163"/>
    </source>
</evidence>
<evidence type="ECO:0000256" key="6">
    <source>
        <dbReference type="RuleBase" id="RU367028"/>
    </source>
</evidence>
<evidence type="ECO:0000259" key="7">
    <source>
        <dbReference type="PROSITE" id="PS51754"/>
    </source>
</evidence>
<dbReference type="Proteomes" id="UP000829196">
    <property type="component" value="Unassembled WGS sequence"/>
</dbReference>
<keyword evidence="4 6" id="KW-0804">Transcription</keyword>
<comment type="caution">
    <text evidence="8">The sequence shown here is derived from an EMBL/GenBank/DDBJ whole genome shotgun (WGS) entry which is preliminary data.</text>
</comment>
<keyword evidence="2 6" id="KW-0678">Repressor</keyword>
<dbReference type="Pfam" id="PF04844">
    <property type="entry name" value="Ovate"/>
    <property type="match status" value="1"/>
</dbReference>
<comment type="subcellular location">
    <subcellularLocation>
        <location evidence="1 6">Nucleus</location>
    </subcellularLocation>
</comment>
<comment type="function">
    <text evidence="6">Transcriptional repressor that regulates multiple aspects of plant growth and development.</text>
</comment>
<dbReference type="NCBIfam" id="TIGR01568">
    <property type="entry name" value="A_thal_3678"/>
    <property type="match status" value="1"/>
</dbReference>
<organism evidence="8 9">
    <name type="scientific">Dendrobium nobile</name>
    <name type="common">Orchid</name>
    <dbReference type="NCBI Taxonomy" id="94219"/>
    <lineage>
        <taxon>Eukaryota</taxon>
        <taxon>Viridiplantae</taxon>
        <taxon>Streptophyta</taxon>
        <taxon>Embryophyta</taxon>
        <taxon>Tracheophyta</taxon>
        <taxon>Spermatophyta</taxon>
        <taxon>Magnoliopsida</taxon>
        <taxon>Liliopsida</taxon>
        <taxon>Asparagales</taxon>
        <taxon>Orchidaceae</taxon>
        <taxon>Epidendroideae</taxon>
        <taxon>Malaxideae</taxon>
        <taxon>Dendrobiinae</taxon>
        <taxon>Dendrobium</taxon>
    </lineage>
</organism>
<gene>
    <name evidence="8" type="ORF">KFK09_015482</name>
</gene>
<feature type="domain" description="OVATE" evidence="7">
    <location>
        <begin position="113"/>
        <end position="172"/>
    </location>
</feature>
<evidence type="ECO:0000256" key="2">
    <source>
        <dbReference type="ARBA" id="ARBA00022491"/>
    </source>
</evidence>
<keyword evidence="5 6" id="KW-0539">Nucleus</keyword>
<name>A0A8T3B4X0_DENNO</name>
<evidence type="ECO:0000256" key="3">
    <source>
        <dbReference type="ARBA" id="ARBA00023015"/>
    </source>
</evidence>
<dbReference type="GO" id="GO:0045892">
    <property type="term" value="P:negative regulation of DNA-templated transcription"/>
    <property type="evidence" value="ECO:0007669"/>
    <property type="project" value="UniProtKB-UniRule"/>
</dbReference>
<dbReference type="OrthoDB" id="1928390at2759"/>
<keyword evidence="9" id="KW-1185">Reference proteome</keyword>
<protein>
    <recommendedName>
        <fullName evidence="6">Transcription repressor</fullName>
    </recommendedName>
    <alternativeName>
        <fullName evidence="6">Ovate family protein</fullName>
    </alternativeName>
</protein>